<feature type="compositionally biased region" description="Polar residues" evidence="1">
    <location>
        <begin position="417"/>
        <end position="430"/>
    </location>
</feature>
<feature type="compositionally biased region" description="Polar residues" evidence="1">
    <location>
        <begin position="179"/>
        <end position="192"/>
    </location>
</feature>
<feature type="compositionally biased region" description="Polar residues" evidence="1">
    <location>
        <begin position="317"/>
        <end position="337"/>
    </location>
</feature>
<dbReference type="KEGG" id="zmk:HG535_0D02700"/>
<accession>A0A7H9B467</accession>
<feature type="region of interest" description="Disordered" evidence="1">
    <location>
        <begin position="86"/>
        <end position="119"/>
    </location>
</feature>
<feature type="compositionally biased region" description="Polar residues" evidence="1">
    <location>
        <begin position="437"/>
        <end position="466"/>
    </location>
</feature>
<feature type="compositionally biased region" description="Low complexity" evidence="1">
    <location>
        <begin position="220"/>
        <end position="232"/>
    </location>
</feature>
<feature type="region of interest" description="Disordered" evidence="1">
    <location>
        <begin position="179"/>
        <end position="239"/>
    </location>
</feature>
<feature type="compositionally biased region" description="Low complexity" evidence="1">
    <location>
        <begin position="268"/>
        <end position="282"/>
    </location>
</feature>
<gene>
    <name evidence="2" type="ORF">HG535_0D02700</name>
</gene>
<proteinExistence type="predicted"/>
<dbReference type="OrthoDB" id="5364312at2759"/>
<reference evidence="2 3" key="1">
    <citation type="submission" date="2020-07" db="EMBL/GenBank/DDBJ databases">
        <title>The yeast mating-type switching endonuclease HO is a domesticated member of an unorthodox homing genetic element family.</title>
        <authorList>
            <person name="Coughlan A.Y."/>
            <person name="Lombardi L."/>
            <person name="Braun-Galleani S."/>
            <person name="Martos A.R."/>
            <person name="Galeote V."/>
            <person name="Bigey F."/>
            <person name="Dequin S."/>
            <person name="Byrne K.P."/>
            <person name="Wolfe K.H."/>
        </authorList>
    </citation>
    <scope>NUCLEOTIDE SEQUENCE [LARGE SCALE GENOMIC DNA]</scope>
    <source>
        <strain evidence="2 3">NRRL Y-6702</strain>
    </source>
</reference>
<dbReference type="Proteomes" id="UP000509704">
    <property type="component" value="Chromosome 4"/>
</dbReference>
<name>A0A7H9B467_ZYGMR</name>
<feature type="region of interest" description="Disordered" evidence="1">
    <location>
        <begin position="1"/>
        <end position="41"/>
    </location>
</feature>
<feature type="region of interest" description="Disordered" evidence="1">
    <location>
        <begin position="353"/>
        <end position="469"/>
    </location>
</feature>
<feature type="compositionally biased region" description="Polar residues" evidence="1">
    <location>
        <begin position="359"/>
        <end position="405"/>
    </location>
</feature>
<feature type="compositionally biased region" description="Low complexity" evidence="1">
    <location>
        <begin position="193"/>
        <end position="206"/>
    </location>
</feature>
<dbReference type="AlphaFoldDB" id="A0A7H9B467"/>
<feature type="compositionally biased region" description="Low complexity" evidence="1">
    <location>
        <begin position="102"/>
        <end position="119"/>
    </location>
</feature>
<keyword evidence="3" id="KW-1185">Reference proteome</keyword>
<dbReference type="GeneID" id="59236286"/>
<feature type="compositionally biased region" description="Polar residues" evidence="1">
    <location>
        <begin position="7"/>
        <end position="17"/>
    </location>
</feature>
<feature type="compositionally biased region" description="Polar residues" evidence="1">
    <location>
        <begin position="285"/>
        <end position="295"/>
    </location>
</feature>
<evidence type="ECO:0000313" key="3">
    <source>
        <dbReference type="Proteomes" id="UP000509704"/>
    </source>
</evidence>
<feature type="compositionally biased region" description="Low complexity" evidence="1">
    <location>
        <begin position="304"/>
        <end position="316"/>
    </location>
</feature>
<organism evidence="2 3">
    <name type="scientific">Zygotorulaspora mrakii</name>
    <name type="common">Zygosaccharomyces mrakii</name>
    <dbReference type="NCBI Taxonomy" id="42260"/>
    <lineage>
        <taxon>Eukaryota</taxon>
        <taxon>Fungi</taxon>
        <taxon>Dikarya</taxon>
        <taxon>Ascomycota</taxon>
        <taxon>Saccharomycotina</taxon>
        <taxon>Saccharomycetes</taxon>
        <taxon>Saccharomycetales</taxon>
        <taxon>Saccharomycetaceae</taxon>
        <taxon>Zygotorulaspora</taxon>
    </lineage>
</organism>
<dbReference type="RefSeq" id="XP_037144290.1">
    <property type="nucleotide sequence ID" value="XM_037288395.1"/>
</dbReference>
<protein>
    <submittedName>
        <fullName evidence="2">Uncharacterized protein</fullName>
    </submittedName>
</protein>
<feature type="region of interest" description="Disordered" evidence="1">
    <location>
        <begin position="259"/>
        <end position="338"/>
    </location>
</feature>
<evidence type="ECO:0000313" key="2">
    <source>
        <dbReference type="EMBL" id="QLG72562.1"/>
    </source>
</evidence>
<evidence type="ECO:0000256" key="1">
    <source>
        <dbReference type="SAM" id="MobiDB-lite"/>
    </source>
</evidence>
<dbReference type="EMBL" id="CP058607">
    <property type="protein sequence ID" value="QLG72562.1"/>
    <property type="molecule type" value="Genomic_DNA"/>
</dbReference>
<sequence length="516" mass="56403">MNDEALSRSSTQATTYSLEGHSHADEMHSTCPPSPTLSDSNQSMIFERNVEDPYMVSAGMNSNPISKHGSTTSLLSRQYSNASQHLQPQFYGGGAGGHRQSVSHPLPHSPPSEGHSPEVVMPKLDRRRTLENFVAPALDASCSIVTDDNADLDDLDIVYMRRPSTLGLDMALGRTKSNSSATITSSQNMNASNNTNTYNNNNYNNNITQTPLLGLSRSYSNSNSSPNPAANANGGGQQQDAKTLRFYSYADMLSDEMASNPSAKNFRRPSLSHSSSLCHLRPNQLKPSLTTNFSNPFIKKRDSVSNPSSASTSNLSRHYSNTVLSRSPTYQPSSQQQERAKCCCVKDDMNEKGSKFQNKDNPNLNVNQSINQNLNANSNPRYAISKVSQRSGKSNFHIESSGSEELSTDDEDDNFHPLTTTSPNVMSPSTFLGPRVSRSSTQNSINSGSPLYSSRTYSNGGNNPISPSIIRRRESGSAFSPHSINNVMMYDDTLQTETVGEALRKKVSNRRDNAIN</sequence>